<proteinExistence type="predicted"/>
<evidence type="ECO:0000313" key="2">
    <source>
        <dbReference type="Proteomes" id="UP000033934"/>
    </source>
</evidence>
<organism evidence="1 2">
    <name type="scientific">Berkelbacteria bacterium GW2011_GWA2_38_9</name>
    <dbReference type="NCBI Taxonomy" id="1618334"/>
    <lineage>
        <taxon>Bacteria</taxon>
        <taxon>Candidatus Berkelbacteria</taxon>
    </lineage>
</organism>
<name>A0A0G0LF11_9BACT</name>
<dbReference type="InterPro" id="IPR036390">
    <property type="entry name" value="WH_DNA-bd_sf"/>
</dbReference>
<evidence type="ECO:0000313" key="1">
    <source>
        <dbReference type="EMBL" id="KKQ86535.1"/>
    </source>
</evidence>
<accession>A0A0G0LF11</accession>
<dbReference type="InterPro" id="IPR034904">
    <property type="entry name" value="FSCA_dom_sf"/>
</dbReference>
<dbReference type="PANTHER" id="PTHR33221">
    <property type="entry name" value="WINGED HELIX-TURN-HELIX TRANSCRIPTIONAL REGULATOR, RRF2 FAMILY"/>
    <property type="match status" value="1"/>
</dbReference>
<dbReference type="GO" id="GO:0051536">
    <property type="term" value="F:iron-sulfur cluster binding"/>
    <property type="evidence" value="ECO:0007669"/>
    <property type="project" value="InterPro"/>
</dbReference>
<comment type="caution">
    <text evidence="1">The sequence shown here is derived from an EMBL/GenBank/DDBJ whole genome shotgun (WGS) entry which is preliminary data.</text>
</comment>
<gene>
    <name evidence="1" type="ORF">UT11_C0068G0002</name>
</gene>
<dbReference type="NCBIfam" id="TIGR00738">
    <property type="entry name" value="rrf2_super"/>
    <property type="match status" value="1"/>
</dbReference>
<dbReference type="Gene3D" id="1.10.10.10">
    <property type="entry name" value="Winged helix-like DNA-binding domain superfamily/Winged helix DNA-binding domain"/>
    <property type="match status" value="1"/>
</dbReference>
<dbReference type="PANTHER" id="PTHR33221:SF15">
    <property type="entry name" value="HTH-TYPE TRANSCRIPTIONAL REGULATOR YWGB-RELATED"/>
    <property type="match status" value="1"/>
</dbReference>
<dbReference type="GO" id="GO:0003700">
    <property type="term" value="F:DNA-binding transcription factor activity"/>
    <property type="evidence" value="ECO:0007669"/>
    <property type="project" value="TreeGrafter"/>
</dbReference>
<dbReference type="EMBL" id="LBVO01000068">
    <property type="protein sequence ID" value="KKQ86535.1"/>
    <property type="molecule type" value="Genomic_DNA"/>
</dbReference>
<dbReference type="InterPro" id="IPR036388">
    <property type="entry name" value="WH-like_DNA-bd_sf"/>
</dbReference>
<reference evidence="1 2" key="1">
    <citation type="journal article" date="2015" name="Nature">
        <title>rRNA introns, odd ribosomes, and small enigmatic genomes across a large radiation of phyla.</title>
        <authorList>
            <person name="Brown C.T."/>
            <person name="Hug L.A."/>
            <person name="Thomas B.C."/>
            <person name="Sharon I."/>
            <person name="Castelle C.J."/>
            <person name="Singh A."/>
            <person name="Wilkins M.J."/>
            <person name="Williams K.H."/>
            <person name="Banfield J.F."/>
        </authorList>
    </citation>
    <scope>NUCLEOTIDE SEQUENCE [LARGE SCALE GENOMIC DNA]</scope>
</reference>
<dbReference type="SUPFAM" id="SSF46785">
    <property type="entry name" value="Winged helix' DNA-binding domain"/>
    <property type="match status" value="1"/>
</dbReference>
<dbReference type="GO" id="GO:0005506">
    <property type="term" value="F:iron ion binding"/>
    <property type="evidence" value="ECO:0007669"/>
    <property type="project" value="InterPro"/>
</dbReference>
<dbReference type="InterPro" id="IPR000944">
    <property type="entry name" value="Tscrpt_reg_Rrf2"/>
</dbReference>
<sequence>MKITTKSDYAMIMMVELTKQKKDQVLPLSAIADKYRLSLSYLEQLAARLKRNKLVTSKQGVLGGYLLAVDPTKITARQIIEAVGDEIYPVECTCPDNKTPKAKTKTTTNKVNKTLDSLRKYLQMHGGDIQLVEITPDNVVRVAFSGACVGCSAAQQTLEFYIKESIFSNCPEIIDVEAVNMGLADHTPQGIPL</sequence>
<dbReference type="AlphaFoldDB" id="A0A0G0LF11"/>
<dbReference type="GO" id="GO:0005829">
    <property type="term" value="C:cytosol"/>
    <property type="evidence" value="ECO:0007669"/>
    <property type="project" value="TreeGrafter"/>
</dbReference>
<protein>
    <submittedName>
        <fullName evidence="1">Transcriptional regulator, BadM/Rrf2 family</fullName>
    </submittedName>
</protein>
<dbReference type="Pfam" id="PF02082">
    <property type="entry name" value="Rrf2"/>
    <property type="match status" value="1"/>
</dbReference>
<dbReference type="PROSITE" id="PS51197">
    <property type="entry name" value="HTH_RRF2_2"/>
    <property type="match status" value="1"/>
</dbReference>
<dbReference type="GO" id="GO:0016226">
    <property type="term" value="P:iron-sulfur cluster assembly"/>
    <property type="evidence" value="ECO:0007669"/>
    <property type="project" value="InterPro"/>
</dbReference>
<dbReference type="Proteomes" id="UP000033934">
    <property type="component" value="Unassembled WGS sequence"/>
</dbReference>
<dbReference type="SUPFAM" id="SSF117916">
    <property type="entry name" value="Fe-S cluster assembly (FSCA) domain-like"/>
    <property type="match status" value="1"/>
</dbReference>